<evidence type="ECO:0000313" key="2">
    <source>
        <dbReference type="Proteomes" id="UP000647424"/>
    </source>
</evidence>
<dbReference type="EMBL" id="JACYFT010000004">
    <property type="protein sequence ID" value="MBD8051778.1"/>
    <property type="molecule type" value="Genomic_DNA"/>
</dbReference>
<dbReference type="Proteomes" id="UP000647424">
    <property type="component" value="Unassembled WGS sequence"/>
</dbReference>
<dbReference type="AlphaFoldDB" id="A0A927FKI1"/>
<protein>
    <submittedName>
        <fullName evidence="1">DUF3489 domain-containing protein</fullName>
    </submittedName>
</protein>
<accession>A0A927FKI1</accession>
<dbReference type="InterPro" id="IPR021880">
    <property type="entry name" value="DUF3489"/>
</dbReference>
<evidence type="ECO:0000313" key="1">
    <source>
        <dbReference type="EMBL" id="MBD8051778.1"/>
    </source>
</evidence>
<keyword evidence="2" id="KW-1185">Reference proteome</keyword>
<dbReference type="Pfam" id="PF11994">
    <property type="entry name" value="DUF3489"/>
    <property type="match status" value="1"/>
</dbReference>
<proteinExistence type="predicted"/>
<name>A0A927FKI1_9BURK</name>
<comment type="caution">
    <text evidence="1">The sequence shown here is derived from an EMBL/GenBank/DDBJ whole genome shotgun (WGS) entry which is preliminary data.</text>
</comment>
<gene>
    <name evidence="1" type="ORF">IC609_14620</name>
</gene>
<reference evidence="1" key="1">
    <citation type="submission" date="2020-09" db="EMBL/GenBank/DDBJ databases">
        <title>Genome seq and assembly of Limnohabitants sp.</title>
        <authorList>
            <person name="Chhetri G."/>
        </authorList>
    </citation>
    <scope>NUCLEOTIDE SEQUENCE</scope>
    <source>
        <strain evidence="1">JUR4</strain>
    </source>
</reference>
<sequence>MKLTDTQRSLLEAAAQHPQKKLTNFPDTLKGGARIKVLTAMRNAQLIAASAGEPEVYVATATGLQEIGITTQPPRSTREGTKQAVLIELLRRPEGATLPQMTEATGWQVHTVRGAMAGALKKKLGLKITSEKQAGTDRVYRISTTTF</sequence>
<dbReference type="RefSeq" id="WP_191820276.1">
    <property type="nucleotide sequence ID" value="NZ_JACYFT010000004.1"/>
</dbReference>
<organism evidence="1 2">
    <name type="scientific">Limnohabitans radicicola</name>
    <dbReference type="NCBI Taxonomy" id="2771427"/>
    <lineage>
        <taxon>Bacteria</taxon>
        <taxon>Pseudomonadati</taxon>
        <taxon>Pseudomonadota</taxon>
        <taxon>Betaproteobacteria</taxon>
        <taxon>Burkholderiales</taxon>
        <taxon>Comamonadaceae</taxon>
        <taxon>Limnohabitans</taxon>
    </lineage>
</organism>